<dbReference type="KEGG" id="chyd:H4K34_16285"/>
<feature type="transmembrane region" description="Helical" evidence="1">
    <location>
        <begin position="75"/>
        <end position="92"/>
    </location>
</feature>
<dbReference type="RefSeq" id="WP_210758451.1">
    <property type="nucleotide sequence ID" value="NZ_CP060139.1"/>
</dbReference>
<dbReference type="AlphaFoldDB" id="A0A7H0VDW7"/>
<sequence>MKKYWVKERNQIIGLLVLIGLGSFLTYQWAQLKYSTFMLKTILLNALALVGIGFWIWSTIKGLSNYKRTRLKSHLIAPFIGLFFILLIVGINESIEAEFDKPTLIRAYYDGDYNGVHIDFKTDGTYIVDAHAIGLSEFKYGEYKQDGNRMILNGEEKDRSLESDLLEIRDIAEGEGDQLEGAYIFQIDSKGEELDQAIRFRIVEDNRK</sequence>
<keyword evidence="1" id="KW-1133">Transmembrane helix</keyword>
<dbReference type="Proteomes" id="UP000516305">
    <property type="component" value="Chromosome"/>
</dbReference>
<evidence type="ECO:0000313" key="3">
    <source>
        <dbReference type="Proteomes" id="UP000516305"/>
    </source>
</evidence>
<evidence type="ECO:0000313" key="2">
    <source>
        <dbReference type="EMBL" id="QNR23915.1"/>
    </source>
</evidence>
<name>A0A7H0VDW7_9FLAO</name>
<evidence type="ECO:0000256" key="1">
    <source>
        <dbReference type="SAM" id="Phobius"/>
    </source>
</evidence>
<proteinExistence type="predicted"/>
<reference evidence="2 3" key="1">
    <citation type="submission" date="2020-08" db="EMBL/GenBank/DDBJ databases">
        <title>Croceimicrobium hydrocarbonivorans gen. nov., sp. nov., a novel marine bacterium isolated from a bacterial consortium that degrades polyethylene terephthalate.</title>
        <authorList>
            <person name="Liu R."/>
        </authorList>
    </citation>
    <scope>NUCLEOTIDE SEQUENCE [LARGE SCALE GENOMIC DNA]</scope>
    <source>
        <strain evidence="2 3">A20-9</strain>
    </source>
</reference>
<keyword evidence="1" id="KW-0472">Membrane</keyword>
<feature type="transmembrane region" description="Helical" evidence="1">
    <location>
        <begin position="12"/>
        <end position="30"/>
    </location>
</feature>
<gene>
    <name evidence="2" type="ORF">H4K34_16285</name>
</gene>
<accession>A0A7H0VDW7</accession>
<keyword evidence="3" id="KW-1185">Reference proteome</keyword>
<organism evidence="2 3">
    <name type="scientific">Croceimicrobium hydrocarbonivorans</name>
    <dbReference type="NCBI Taxonomy" id="2761580"/>
    <lineage>
        <taxon>Bacteria</taxon>
        <taxon>Pseudomonadati</taxon>
        <taxon>Bacteroidota</taxon>
        <taxon>Flavobacteriia</taxon>
        <taxon>Flavobacteriales</taxon>
        <taxon>Owenweeksiaceae</taxon>
        <taxon>Croceimicrobium</taxon>
    </lineage>
</organism>
<protein>
    <submittedName>
        <fullName evidence="2">Uncharacterized protein</fullName>
    </submittedName>
</protein>
<keyword evidence="1" id="KW-0812">Transmembrane</keyword>
<dbReference type="EMBL" id="CP060139">
    <property type="protein sequence ID" value="QNR23915.1"/>
    <property type="molecule type" value="Genomic_DNA"/>
</dbReference>
<feature type="transmembrane region" description="Helical" evidence="1">
    <location>
        <begin position="42"/>
        <end position="63"/>
    </location>
</feature>